<evidence type="ECO:0000259" key="8">
    <source>
        <dbReference type="PROSITE" id="PS50879"/>
    </source>
</evidence>
<feature type="compositionally biased region" description="Low complexity" evidence="7">
    <location>
        <begin position="30"/>
        <end position="46"/>
    </location>
</feature>
<keyword evidence="3" id="KW-0540">Nuclease</keyword>
<dbReference type="InterPro" id="IPR036397">
    <property type="entry name" value="RNaseH_sf"/>
</dbReference>
<dbReference type="Pfam" id="PF00075">
    <property type="entry name" value="RNase_H"/>
    <property type="match status" value="1"/>
</dbReference>
<dbReference type="InterPro" id="IPR012337">
    <property type="entry name" value="RNaseH-like_sf"/>
</dbReference>
<organism evidence="9 10">
    <name type="scientific">Panthera pardus</name>
    <name type="common">Leopard</name>
    <name type="synonym">Felis pardus</name>
    <dbReference type="NCBI Taxonomy" id="9691"/>
    <lineage>
        <taxon>Eukaryota</taxon>
        <taxon>Metazoa</taxon>
        <taxon>Chordata</taxon>
        <taxon>Craniata</taxon>
        <taxon>Vertebrata</taxon>
        <taxon>Euteleostomi</taxon>
        <taxon>Mammalia</taxon>
        <taxon>Eutheria</taxon>
        <taxon>Laurasiatheria</taxon>
        <taxon>Carnivora</taxon>
        <taxon>Feliformia</taxon>
        <taxon>Felidae</taxon>
        <taxon>Pantherinae</taxon>
        <taxon>Panthera</taxon>
    </lineage>
</organism>
<evidence type="ECO:0000256" key="1">
    <source>
        <dbReference type="ARBA" id="ARBA00022679"/>
    </source>
</evidence>
<dbReference type="InterPro" id="IPR002156">
    <property type="entry name" value="RNaseH_domain"/>
</dbReference>
<dbReference type="PANTHER" id="PTHR41694">
    <property type="entry name" value="ENDOGENOUS RETROVIRUS GROUP K MEMBER POL PROTEIN"/>
    <property type="match status" value="1"/>
</dbReference>
<accession>A0A9W2VJR8</accession>
<feature type="region of interest" description="Disordered" evidence="7">
    <location>
        <begin position="18"/>
        <end position="63"/>
    </location>
</feature>
<dbReference type="GO" id="GO:0003676">
    <property type="term" value="F:nucleic acid binding"/>
    <property type="evidence" value="ECO:0007669"/>
    <property type="project" value="InterPro"/>
</dbReference>
<dbReference type="AlphaFoldDB" id="A0A9W2VJR8"/>
<evidence type="ECO:0000313" key="9">
    <source>
        <dbReference type="Proteomes" id="UP001165780"/>
    </source>
</evidence>
<dbReference type="Pfam" id="PF02093">
    <property type="entry name" value="Gag_p30"/>
    <property type="match status" value="1"/>
</dbReference>
<proteinExistence type="predicted"/>
<dbReference type="GeneID" id="109277796"/>
<name>A0A9W2VJR8_PANPR</name>
<protein>
    <submittedName>
        <fullName evidence="10">Uncharacterized protein LOC109277796</fullName>
    </submittedName>
</protein>
<evidence type="ECO:0000256" key="4">
    <source>
        <dbReference type="ARBA" id="ARBA00022759"/>
    </source>
</evidence>
<gene>
    <name evidence="10" type="primary">LOC109277796</name>
</gene>
<dbReference type="Gene3D" id="3.30.420.10">
    <property type="entry name" value="Ribonuclease H-like superfamily/Ribonuclease H"/>
    <property type="match status" value="1"/>
</dbReference>
<keyword evidence="2" id="KW-0548">Nucleotidyltransferase</keyword>
<keyword evidence="1" id="KW-0808">Transferase</keyword>
<dbReference type="GO" id="GO:0019068">
    <property type="term" value="P:virion assembly"/>
    <property type="evidence" value="ECO:0007669"/>
    <property type="project" value="InterPro"/>
</dbReference>
<dbReference type="Gene3D" id="1.10.375.10">
    <property type="entry name" value="Human Immunodeficiency Virus Type 1 Capsid Protein"/>
    <property type="match status" value="1"/>
</dbReference>
<dbReference type="SUPFAM" id="SSF53098">
    <property type="entry name" value="Ribonuclease H-like"/>
    <property type="match status" value="1"/>
</dbReference>
<keyword evidence="4" id="KW-0255">Endonuclease</keyword>
<dbReference type="InterPro" id="IPR003036">
    <property type="entry name" value="Gag_P30"/>
</dbReference>
<evidence type="ECO:0000256" key="6">
    <source>
        <dbReference type="ARBA" id="ARBA00022918"/>
    </source>
</evidence>
<keyword evidence="9" id="KW-1185">Reference proteome</keyword>
<evidence type="ECO:0000256" key="7">
    <source>
        <dbReference type="SAM" id="MobiDB-lite"/>
    </source>
</evidence>
<feature type="domain" description="RNase H type-1" evidence="8">
    <location>
        <begin position="202"/>
        <end position="281"/>
    </location>
</feature>
<evidence type="ECO:0000256" key="2">
    <source>
        <dbReference type="ARBA" id="ARBA00022695"/>
    </source>
</evidence>
<reference evidence="10" key="1">
    <citation type="submission" date="2025-08" db="UniProtKB">
        <authorList>
            <consortium name="RefSeq"/>
        </authorList>
    </citation>
    <scope>IDENTIFICATION</scope>
    <source>
        <tissue evidence="10">Whole blood</tissue>
    </source>
</reference>
<keyword evidence="6" id="KW-0695">RNA-directed DNA polymerase</keyword>
<dbReference type="RefSeq" id="XP_053758864.1">
    <property type="nucleotide sequence ID" value="XM_053902889.1"/>
</dbReference>
<dbReference type="SUPFAM" id="SSF47943">
    <property type="entry name" value="Retrovirus capsid protein, N-terminal core domain"/>
    <property type="match status" value="1"/>
</dbReference>
<dbReference type="InterPro" id="IPR008919">
    <property type="entry name" value="Retrov_capsid_N"/>
</dbReference>
<sequence>MANLRRWMANRRNFLPPYNCQGEPGRREAAAAPEPGGREAIAAPGPVENETYRKGPAGRTRGRTQERIQLEARKLVPGDDGQPTSNPDLINAAFPLTRPPQDEWDYNTAEAAETPEACIQETEGLLRTLGTLGYRASAKKAQICKSEGLLLNPLRIIFTPSTALNPASLLPDPDMGTPLHDCADILAQVYGVREDLQDQPLSDADAIWFTDGSSFVHQGQRYVGAAVTSETEVVWAETLPPGTSAQKAELIALTQALKVGRDRKLTMYTDSRYAFATAHVH</sequence>
<dbReference type="GO" id="GO:0003964">
    <property type="term" value="F:RNA-directed DNA polymerase activity"/>
    <property type="evidence" value="ECO:0007669"/>
    <property type="project" value="UniProtKB-KW"/>
</dbReference>
<dbReference type="PANTHER" id="PTHR41694:SF5">
    <property type="entry name" value="RIBONUCLEASE H"/>
    <property type="match status" value="1"/>
</dbReference>
<dbReference type="GO" id="GO:0004523">
    <property type="term" value="F:RNA-DNA hybrid ribonuclease activity"/>
    <property type="evidence" value="ECO:0007669"/>
    <property type="project" value="InterPro"/>
</dbReference>
<dbReference type="Proteomes" id="UP001165780">
    <property type="component" value="Unplaced"/>
</dbReference>
<evidence type="ECO:0000256" key="3">
    <source>
        <dbReference type="ARBA" id="ARBA00022722"/>
    </source>
</evidence>
<evidence type="ECO:0000256" key="5">
    <source>
        <dbReference type="ARBA" id="ARBA00022801"/>
    </source>
</evidence>
<dbReference type="PROSITE" id="PS50879">
    <property type="entry name" value="RNASE_H_1"/>
    <property type="match status" value="1"/>
</dbReference>
<keyword evidence="5" id="KW-0378">Hydrolase</keyword>
<evidence type="ECO:0000313" key="10">
    <source>
        <dbReference type="RefSeq" id="XP_053758864.1"/>
    </source>
</evidence>